<accession>A0ABP0XU39</accession>
<evidence type="ECO:0000313" key="2">
    <source>
        <dbReference type="EMBL" id="CAK9310461.1"/>
    </source>
</evidence>
<evidence type="ECO:0008006" key="4">
    <source>
        <dbReference type="Google" id="ProtNLM"/>
    </source>
</evidence>
<proteinExistence type="predicted"/>
<reference evidence="2 3" key="1">
    <citation type="submission" date="2024-03" db="EMBL/GenBank/DDBJ databases">
        <authorList>
            <person name="Gkanogiannis A."/>
            <person name="Becerra Lopez-Lavalle L."/>
        </authorList>
    </citation>
    <scope>NUCLEOTIDE SEQUENCE [LARGE SCALE GENOMIC DNA]</scope>
</reference>
<dbReference type="PROSITE" id="PS51257">
    <property type="entry name" value="PROKAR_LIPOPROTEIN"/>
    <property type="match status" value="1"/>
</dbReference>
<gene>
    <name evidence="2" type="ORF">CITCOLO1_LOCUS2088</name>
</gene>
<keyword evidence="3" id="KW-1185">Reference proteome</keyword>
<organism evidence="2 3">
    <name type="scientific">Citrullus colocynthis</name>
    <name type="common">colocynth</name>
    <dbReference type="NCBI Taxonomy" id="252529"/>
    <lineage>
        <taxon>Eukaryota</taxon>
        <taxon>Viridiplantae</taxon>
        <taxon>Streptophyta</taxon>
        <taxon>Embryophyta</taxon>
        <taxon>Tracheophyta</taxon>
        <taxon>Spermatophyta</taxon>
        <taxon>Magnoliopsida</taxon>
        <taxon>eudicotyledons</taxon>
        <taxon>Gunneridae</taxon>
        <taxon>Pentapetalae</taxon>
        <taxon>rosids</taxon>
        <taxon>fabids</taxon>
        <taxon>Cucurbitales</taxon>
        <taxon>Cucurbitaceae</taxon>
        <taxon>Benincaseae</taxon>
        <taxon>Citrullus</taxon>
    </lineage>
</organism>
<sequence length="117" mass="12686">MKSILVFCLVVSLVVVVKSEGAGNGNVGGGGSCYLSCILNDCQKGVFQCAVCIGKCAINLESYSMKDRQMDNRDFCKIGCSTSVCSKFAISDNQYSDEREVKACLNSCNQRCTDNMY</sequence>
<feature type="chain" id="PRO_5047126408" description="Thionin-like protein 2" evidence="1">
    <location>
        <begin position="20"/>
        <end position="117"/>
    </location>
</feature>
<name>A0ABP0XU39_9ROSI</name>
<dbReference type="Proteomes" id="UP001642487">
    <property type="component" value="Chromosome 1"/>
</dbReference>
<protein>
    <recommendedName>
        <fullName evidence="4">Thionin-like protein 2</fullName>
    </recommendedName>
</protein>
<evidence type="ECO:0000256" key="1">
    <source>
        <dbReference type="SAM" id="SignalP"/>
    </source>
</evidence>
<keyword evidence="1" id="KW-0732">Signal</keyword>
<dbReference type="EMBL" id="OZ021735">
    <property type="protein sequence ID" value="CAK9310461.1"/>
    <property type="molecule type" value="Genomic_DNA"/>
</dbReference>
<feature type="signal peptide" evidence="1">
    <location>
        <begin position="1"/>
        <end position="19"/>
    </location>
</feature>
<evidence type="ECO:0000313" key="3">
    <source>
        <dbReference type="Proteomes" id="UP001642487"/>
    </source>
</evidence>